<organism evidence="1 2">
    <name type="scientific">Mycoplasmopsis glycophila</name>
    <dbReference type="NCBI Taxonomy" id="171285"/>
    <lineage>
        <taxon>Bacteria</taxon>
        <taxon>Bacillati</taxon>
        <taxon>Mycoplasmatota</taxon>
        <taxon>Mycoplasmoidales</taxon>
        <taxon>Metamycoplasmataceae</taxon>
        <taxon>Mycoplasmopsis</taxon>
    </lineage>
</organism>
<dbReference type="RefSeq" id="WP_027333479.1">
    <property type="nucleotide sequence ID" value="NZ_LR215024.1"/>
</dbReference>
<gene>
    <name evidence="1" type="ORF">NCTC10194_00608</name>
</gene>
<sequence length="146" mass="17353">MKNMENKLFKIHFLSKKLCEDLKKTKFAKSNLCLPFLIMDDEVLFLEVIRKGEETADNFQKVQLFTQDSDLDYFVNLSFIFKMKYSSFEKFVSEFEPNKLGSISQFNELEILEYIQSNIANLQKIRLISIDEMPQMQEQRDYASVF</sequence>
<evidence type="ECO:0000313" key="2">
    <source>
        <dbReference type="Proteomes" id="UP000290815"/>
    </source>
</evidence>
<protein>
    <submittedName>
        <fullName evidence="1">Uncharacterized protein</fullName>
    </submittedName>
</protein>
<keyword evidence="2" id="KW-1185">Reference proteome</keyword>
<dbReference type="EMBL" id="LR215024">
    <property type="protein sequence ID" value="VEU70897.1"/>
    <property type="molecule type" value="Genomic_DNA"/>
</dbReference>
<accession>A0A449AW86</accession>
<name>A0A449AW86_9BACT</name>
<reference evidence="1 2" key="1">
    <citation type="submission" date="2019-01" db="EMBL/GenBank/DDBJ databases">
        <authorList>
            <consortium name="Pathogen Informatics"/>
        </authorList>
    </citation>
    <scope>NUCLEOTIDE SEQUENCE [LARGE SCALE GENOMIC DNA]</scope>
    <source>
        <strain evidence="1 2">NCTC10194</strain>
    </source>
</reference>
<dbReference type="Proteomes" id="UP000290815">
    <property type="component" value="Chromosome"/>
</dbReference>
<evidence type="ECO:0000313" key="1">
    <source>
        <dbReference type="EMBL" id="VEU70897.1"/>
    </source>
</evidence>
<proteinExistence type="predicted"/>
<dbReference type="KEGG" id="mgly:NCTC10194_00608"/>
<dbReference type="AlphaFoldDB" id="A0A449AW86"/>